<evidence type="ECO:0008006" key="10">
    <source>
        <dbReference type="Google" id="ProtNLM"/>
    </source>
</evidence>
<dbReference type="Gene3D" id="1.20.1740.10">
    <property type="entry name" value="Amino acid/polyamine transporter I"/>
    <property type="match status" value="1"/>
</dbReference>
<dbReference type="GO" id="GO:0006865">
    <property type="term" value="P:amino acid transport"/>
    <property type="evidence" value="ECO:0007669"/>
    <property type="project" value="InterPro"/>
</dbReference>
<feature type="transmembrane region" description="Helical" evidence="7">
    <location>
        <begin position="371"/>
        <end position="392"/>
    </location>
</feature>
<evidence type="ECO:0000313" key="8">
    <source>
        <dbReference type="EMBL" id="RVX73670.1"/>
    </source>
</evidence>
<sequence length="539" mass="57799">MENGYNNESLSQDVGTADVAALNQLGYKQELKREFSLFGIIAFSFSIVTSWTALSGVLIVGVQSGGAPVMIWSWIFVCLCTLAVAYSLAELCSAYPTAGGQYCWVALLAPRNMRRGLSYVTGWFLLIGILAMGATSHFITANFILGLANLNFPSFVIQRWHTVLVAWAVALGTLVFNVFFSRLFNRISQGFLILNITSFVIVVTTILATNDDKQSASFVFSDFVNETGFPAPYTAIVGLLQAAFGMCCYDSASRMTEEVKDAQRQAPRAIVMAVYIGFATGFVFLIAACFCMSDLEAIGSTTTGVPIIEVFRQSAGRSGATGLAMLILIVGLGASNGLTATGGRAIFAFARDRGLPFSDTLSKVQQSNATPVNGLVAAVFVQMVLHAIYFGAVQGFETVIAVATEGFYVSYAIPLIARLMTLATSEPVKNIGGPYNLGRLSIPLNVIGVLYLIFTTITFNFPIFSPVTSENMNYTSAAVGAILLIATVTWFTTGRRQYHGPQSGGVILGKGQAATVTSQSDHTRSSTDAPDEIREKAEH</sequence>
<proteinExistence type="predicted"/>
<dbReference type="Pfam" id="PF13520">
    <property type="entry name" value="AA_permease_2"/>
    <property type="match status" value="1"/>
</dbReference>
<feature type="transmembrane region" description="Helical" evidence="7">
    <location>
        <begin position="323"/>
        <end position="350"/>
    </location>
</feature>
<evidence type="ECO:0000313" key="9">
    <source>
        <dbReference type="Proteomes" id="UP000288859"/>
    </source>
</evidence>
<keyword evidence="3 7" id="KW-0812">Transmembrane</keyword>
<keyword evidence="5 7" id="KW-0472">Membrane</keyword>
<evidence type="ECO:0000256" key="7">
    <source>
        <dbReference type="SAM" id="Phobius"/>
    </source>
</evidence>
<feature type="transmembrane region" description="Helical" evidence="7">
    <location>
        <begin position="35"/>
        <end position="59"/>
    </location>
</feature>
<keyword evidence="2" id="KW-0813">Transport</keyword>
<protein>
    <recommendedName>
        <fullName evidence="10">GABA permease</fullName>
    </recommendedName>
</protein>
<evidence type="ECO:0000256" key="1">
    <source>
        <dbReference type="ARBA" id="ARBA00004141"/>
    </source>
</evidence>
<feature type="transmembrane region" description="Helical" evidence="7">
    <location>
        <begin position="398"/>
        <end position="421"/>
    </location>
</feature>
<dbReference type="GO" id="GO:0016020">
    <property type="term" value="C:membrane"/>
    <property type="evidence" value="ECO:0007669"/>
    <property type="project" value="UniProtKB-SubCell"/>
</dbReference>
<feature type="compositionally biased region" description="Basic and acidic residues" evidence="6">
    <location>
        <begin position="521"/>
        <end position="539"/>
    </location>
</feature>
<feature type="transmembrane region" description="Helical" evidence="7">
    <location>
        <begin position="192"/>
        <end position="209"/>
    </location>
</feature>
<dbReference type="GO" id="GO:0022857">
    <property type="term" value="F:transmembrane transporter activity"/>
    <property type="evidence" value="ECO:0007669"/>
    <property type="project" value="InterPro"/>
</dbReference>
<dbReference type="PANTHER" id="PTHR45649:SF8">
    <property type="entry name" value="PERMEASE, PUTATIVE-RELATED"/>
    <property type="match status" value="1"/>
</dbReference>
<comment type="caution">
    <text evidence="8">The sequence shown here is derived from an EMBL/GenBank/DDBJ whole genome shotgun (WGS) entry which is preliminary data.</text>
</comment>
<feature type="transmembrane region" description="Helical" evidence="7">
    <location>
        <begin position="442"/>
        <end position="462"/>
    </location>
</feature>
<dbReference type="OrthoDB" id="3257095at2759"/>
<feature type="transmembrane region" description="Helical" evidence="7">
    <location>
        <begin position="270"/>
        <end position="295"/>
    </location>
</feature>
<dbReference type="PROSITE" id="PS00218">
    <property type="entry name" value="AMINO_ACID_PERMEASE_1"/>
    <property type="match status" value="1"/>
</dbReference>
<evidence type="ECO:0000256" key="5">
    <source>
        <dbReference type="ARBA" id="ARBA00023136"/>
    </source>
</evidence>
<feature type="transmembrane region" description="Helical" evidence="7">
    <location>
        <begin position="123"/>
        <end position="148"/>
    </location>
</feature>
<name>A0A438ND74_EXOME</name>
<dbReference type="InterPro" id="IPR004840">
    <property type="entry name" value="Amino_acid_permease_CS"/>
</dbReference>
<keyword evidence="4 7" id="KW-1133">Transmembrane helix</keyword>
<organism evidence="8 9">
    <name type="scientific">Exophiala mesophila</name>
    <name type="common">Black yeast-like fungus</name>
    <dbReference type="NCBI Taxonomy" id="212818"/>
    <lineage>
        <taxon>Eukaryota</taxon>
        <taxon>Fungi</taxon>
        <taxon>Dikarya</taxon>
        <taxon>Ascomycota</taxon>
        <taxon>Pezizomycotina</taxon>
        <taxon>Eurotiomycetes</taxon>
        <taxon>Chaetothyriomycetidae</taxon>
        <taxon>Chaetothyriales</taxon>
        <taxon>Herpotrichiellaceae</taxon>
        <taxon>Exophiala</taxon>
    </lineage>
</organism>
<evidence type="ECO:0000256" key="2">
    <source>
        <dbReference type="ARBA" id="ARBA00022448"/>
    </source>
</evidence>
<reference evidence="8 9" key="1">
    <citation type="submission" date="2017-03" db="EMBL/GenBank/DDBJ databases">
        <title>Genomes of endolithic fungi from Antarctica.</title>
        <authorList>
            <person name="Coleine C."/>
            <person name="Masonjones S."/>
            <person name="Stajich J.E."/>
        </authorList>
    </citation>
    <scope>NUCLEOTIDE SEQUENCE [LARGE SCALE GENOMIC DNA]</scope>
    <source>
        <strain evidence="8 9">CCFEE 6314</strain>
    </source>
</reference>
<accession>A0A438ND74</accession>
<feature type="transmembrane region" description="Helical" evidence="7">
    <location>
        <begin position="71"/>
        <end position="89"/>
    </location>
</feature>
<feature type="transmembrane region" description="Helical" evidence="7">
    <location>
        <begin position="160"/>
        <end position="180"/>
    </location>
</feature>
<feature type="transmembrane region" description="Helical" evidence="7">
    <location>
        <begin position="229"/>
        <end position="249"/>
    </location>
</feature>
<comment type="subcellular location">
    <subcellularLocation>
        <location evidence="1">Membrane</location>
        <topology evidence="1">Multi-pass membrane protein</topology>
    </subcellularLocation>
</comment>
<evidence type="ECO:0000256" key="3">
    <source>
        <dbReference type="ARBA" id="ARBA00022692"/>
    </source>
</evidence>
<gene>
    <name evidence="8" type="ORF">B0A52_02560</name>
</gene>
<feature type="transmembrane region" description="Helical" evidence="7">
    <location>
        <begin position="474"/>
        <end position="493"/>
    </location>
</feature>
<dbReference type="EMBL" id="NAJM01000007">
    <property type="protein sequence ID" value="RVX73670.1"/>
    <property type="molecule type" value="Genomic_DNA"/>
</dbReference>
<dbReference type="PIRSF" id="PIRSF006060">
    <property type="entry name" value="AA_transporter"/>
    <property type="match status" value="1"/>
</dbReference>
<dbReference type="PANTHER" id="PTHR45649">
    <property type="entry name" value="AMINO-ACID PERMEASE BAT1"/>
    <property type="match status" value="1"/>
</dbReference>
<dbReference type="AlphaFoldDB" id="A0A438ND74"/>
<evidence type="ECO:0000256" key="6">
    <source>
        <dbReference type="SAM" id="MobiDB-lite"/>
    </source>
</evidence>
<feature type="region of interest" description="Disordered" evidence="6">
    <location>
        <begin position="514"/>
        <end position="539"/>
    </location>
</feature>
<dbReference type="Proteomes" id="UP000288859">
    <property type="component" value="Unassembled WGS sequence"/>
</dbReference>
<dbReference type="InterPro" id="IPR002293">
    <property type="entry name" value="AA/rel_permease1"/>
</dbReference>
<evidence type="ECO:0000256" key="4">
    <source>
        <dbReference type="ARBA" id="ARBA00022989"/>
    </source>
</evidence>
<dbReference type="VEuPathDB" id="FungiDB:PV10_02768"/>